<keyword evidence="3" id="KW-1185">Reference proteome</keyword>
<evidence type="ECO:0000313" key="2">
    <source>
        <dbReference type="EMBL" id="CAI2384323.1"/>
    </source>
</evidence>
<evidence type="ECO:0000256" key="1">
    <source>
        <dbReference type="SAM" id="MobiDB-lite"/>
    </source>
</evidence>
<reference evidence="2" key="1">
    <citation type="submission" date="2023-07" db="EMBL/GenBank/DDBJ databases">
        <authorList>
            <consortium name="AG Swart"/>
            <person name="Singh M."/>
            <person name="Singh A."/>
            <person name="Seah K."/>
            <person name="Emmerich C."/>
        </authorList>
    </citation>
    <scope>NUCLEOTIDE SEQUENCE</scope>
    <source>
        <strain evidence="2">DP1</strain>
    </source>
</reference>
<dbReference type="Proteomes" id="UP001295684">
    <property type="component" value="Unassembled WGS sequence"/>
</dbReference>
<gene>
    <name evidence="2" type="ORF">ECRASSUSDP1_LOCUS25848</name>
</gene>
<comment type="caution">
    <text evidence="2">The sequence shown here is derived from an EMBL/GenBank/DDBJ whole genome shotgun (WGS) entry which is preliminary data.</text>
</comment>
<feature type="region of interest" description="Disordered" evidence="1">
    <location>
        <begin position="143"/>
        <end position="172"/>
    </location>
</feature>
<feature type="region of interest" description="Disordered" evidence="1">
    <location>
        <begin position="371"/>
        <end position="390"/>
    </location>
</feature>
<accession>A0AAD2D9F2</accession>
<organism evidence="2 3">
    <name type="scientific">Euplotes crassus</name>
    <dbReference type="NCBI Taxonomy" id="5936"/>
    <lineage>
        <taxon>Eukaryota</taxon>
        <taxon>Sar</taxon>
        <taxon>Alveolata</taxon>
        <taxon>Ciliophora</taxon>
        <taxon>Intramacronucleata</taxon>
        <taxon>Spirotrichea</taxon>
        <taxon>Hypotrichia</taxon>
        <taxon>Euplotida</taxon>
        <taxon>Euplotidae</taxon>
        <taxon>Moneuplotes</taxon>
    </lineage>
</organism>
<evidence type="ECO:0000313" key="3">
    <source>
        <dbReference type="Proteomes" id="UP001295684"/>
    </source>
</evidence>
<proteinExistence type="predicted"/>
<dbReference type="EMBL" id="CAMPGE010026648">
    <property type="protein sequence ID" value="CAI2384323.1"/>
    <property type="molecule type" value="Genomic_DNA"/>
</dbReference>
<feature type="compositionally biased region" description="Basic and acidic residues" evidence="1">
    <location>
        <begin position="371"/>
        <end position="387"/>
    </location>
</feature>
<name>A0AAD2D9F2_EUPCR</name>
<feature type="compositionally biased region" description="Basic and acidic residues" evidence="1">
    <location>
        <begin position="145"/>
        <end position="161"/>
    </location>
</feature>
<sequence>MRRTSLSLALNSDISCVSDKKMKKYQPRKKTRKHSKALRWGGNYQNIKNKKYTEIHEEANQLTLEAHSMIRDLKNAGKYSKIWVMKHQMEKYKKMKQLKYSSIELDSSGLDIPQMKSIYYKDNPDDSPINFVMNRNSFRNSKNTTFDERKLSLPNPKKEGQRGGSIGANSLDIGDSKRRSIVLTQDDGLKTSSRYDKFLKNCLNEKEVKKTPKGPKLFTPGTMRKTIIDNKIKSILRTNSNFRKSSIISNKNHVQTNLNADSLKKSFELIDKNFSAWKSSRNKNRSTLYSSHNRHPLLSDISFQEGSVSAERSTYSPTHKVLTKTDLLTRYNLNCTAKESNRFQNVAIVTSKKLEHFKKFAEFQRQCRQLRDEAEKDDKQRGAEVGRKKGKFKSVCKRRRVPRKDKNAPMACDQKELVMKLMKKEISKEEYDEMMKERELYDQFDTMNKIFKDSLDPYIGLEIME</sequence>
<protein>
    <submittedName>
        <fullName evidence="2">Uncharacterized protein</fullName>
    </submittedName>
</protein>
<dbReference type="AlphaFoldDB" id="A0AAD2D9F2"/>